<dbReference type="Pfam" id="PF13407">
    <property type="entry name" value="Peripla_BP_4"/>
    <property type="match status" value="1"/>
</dbReference>
<comment type="caution">
    <text evidence="5">The sequence shown here is derived from an EMBL/GenBank/DDBJ whole genome shotgun (WGS) entry which is preliminary data.</text>
</comment>
<evidence type="ECO:0000259" key="4">
    <source>
        <dbReference type="Pfam" id="PF13407"/>
    </source>
</evidence>
<comment type="similarity">
    <text evidence="2">Belongs to the bacterial solute-binding protein 2 family.</text>
</comment>
<comment type="subcellular location">
    <subcellularLocation>
        <location evidence="1">Cell envelope</location>
    </subcellularLocation>
</comment>
<evidence type="ECO:0000313" key="6">
    <source>
        <dbReference type="Proteomes" id="UP000650524"/>
    </source>
</evidence>
<evidence type="ECO:0000256" key="1">
    <source>
        <dbReference type="ARBA" id="ARBA00004196"/>
    </source>
</evidence>
<proteinExistence type="inferred from homology"/>
<dbReference type="InterPro" id="IPR025997">
    <property type="entry name" value="SBP_2_dom"/>
</dbReference>
<dbReference type="GO" id="GO:0030313">
    <property type="term" value="C:cell envelope"/>
    <property type="evidence" value="ECO:0007669"/>
    <property type="project" value="UniProtKB-SubCell"/>
</dbReference>
<reference evidence="5 6" key="1">
    <citation type="submission" date="2020-08" db="EMBL/GenBank/DDBJ databases">
        <title>Bridging the membrane lipid divide: bacteria of the FCB group superphylum have the potential to synthesize archaeal ether lipids.</title>
        <authorList>
            <person name="Villanueva L."/>
            <person name="Von Meijenfeldt F.A.B."/>
            <person name="Westbye A.B."/>
            <person name="Yadav S."/>
            <person name="Hopmans E.C."/>
            <person name="Dutilh B.E."/>
            <person name="Sinninghe Damste J.S."/>
        </authorList>
    </citation>
    <scope>NUCLEOTIDE SEQUENCE [LARGE SCALE GENOMIC DNA]</scope>
    <source>
        <strain evidence="5">NIOZ-UU27</strain>
    </source>
</reference>
<dbReference type="EMBL" id="JACNJD010000252">
    <property type="protein sequence ID" value="MBC8178030.1"/>
    <property type="molecule type" value="Genomic_DNA"/>
</dbReference>
<evidence type="ECO:0000256" key="3">
    <source>
        <dbReference type="ARBA" id="ARBA00022729"/>
    </source>
</evidence>
<sequence length="344" mass="37690">MEKINLKSLPILLLLAVIAFSFCFVAPVLAKQKVVGVSNLWLGNDWNARANQTIIDYLEKKGCKVISTNAGGKTGQQKADVENFVSMKVDGIIIKGGEGDAFLDVSKKAWDANIPIVTVIMFLPYAVHNSVEDSWQGSTNLAVWLVNQMRGSGKYIGMDAAGWHTLEVRKRAYGEVLRWFPEIKMIGKWHEVNPADPVNNAYKITKATLRAHPDLKGVATTWGLPAVGAIKAIREMKKEKQVSIISIDQEAALLAQMHKPNCPATAVVGIEPIVQGTEAAKALWAAMEYKTVQEAKANLPALSVIGVSYVATKGVDEFKPKKIYKSVNACWDGNFSGTKLKKPW</sequence>
<dbReference type="PANTHER" id="PTHR46847:SF1">
    <property type="entry name" value="D-ALLOSE-BINDING PERIPLASMIC PROTEIN-RELATED"/>
    <property type="match status" value="1"/>
</dbReference>
<dbReference type="SUPFAM" id="SSF53822">
    <property type="entry name" value="Periplasmic binding protein-like I"/>
    <property type="match status" value="1"/>
</dbReference>
<dbReference type="CDD" id="cd01536">
    <property type="entry name" value="PBP1_ABC_sugar_binding-like"/>
    <property type="match status" value="1"/>
</dbReference>
<dbReference type="PANTHER" id="PTHR46847">
    <property type="entry name" value="D-ALLOSE-BINDING PERIPLASMIC PROTEIN-RELATED"/>
    <property type="match status" value="1"/>
</dbReference>
<feature type="domain" description="Periplasmic binding protein" evidence="4">
    <location>
        <begin position="35"/>
        <end position="289"/>
    </location>
</feature>
<gene>
    <name evidence="5" type="ORF">H8E19_11555</name>
</gene>
<evidence type="ECO:0000313" key="5">
    <source>
        <dbReference type="EMBL" id="MBC8178030.1"/>
    </source>
</evidence>
<dbReference type="Proteomes" id="UP000650524">
    <property type="component" value="Unassembled WGS sequence"/>
</dbReference>
<accession>A0A8J6N1E7</accession>
<protein>
    <submittedName>
        <fullName evidence="5">Sugar ABC transporter substrate-binding protein</fullName>
    </submittedName>
</protein>
<dbReference type="AlphaFoldDB" id="A0A8J6N1E7"/>
<dbReference type="Gene3D" id="3.40.50.2300">
    <property type="match status" value="2"/>
</dbReference>
<keyword evidence="3" id="KW-0732">Signal</keyword>
<name>A0A8J6N1E7_9DELT</name>
<evidence type="ECO:0000256" key="2">
    <source>
        <dbReference type="ARBA" id="ARBA00007639"/>
    </source>
</evidence>
<dbReference type="InterPro" id="IPR028082">
    <property type="entry name" value="Peripla_BP_I"/>
</dbReference>
<organism evidence="5 6">
    <name type="scientific">Candidatus Desulfacyla euxinica</name>
    <dbReference type="NCBI Taxonomy" id="2841693"/>
    <lineage>
        <taxon>Bacteria</taxon>
        <taxon>Deltaproteobacteria</taxon>
        <taxon>Candidatus Desulfacyla</taxon>
    </lineage>
</organism>
<dbReference type="GO" id="GO:0030246">
    <property type="term" value="F:carbohydrate binding"/>
    <property type="evidence" value="ECO:0007669"/>
    <property type="project" value="UniProtKB-ARBA"/>
</dbReference>